<feature type="domain" description="DUF1902" evidence="2">
    <location>
        <begin position="6"/>
        <end position="66"/>
    </location>
</feature>
<dbReference type="InterPro" id="IPR015066">
    <property type="entry name" value="DUF1902"/>
</dbReference>
<evidence type="ECO:0000313" key="3">
    <source>
        <dbReference type="EMBL" id="NPT53991.1"/>
    </source>
</evidence>
<evidence type="ECO:0000256" key="1">
    <source>
        <dbReference type="SAM" id="MobiDB-lite"/>
    </source>
</evidence>
<evidence type="ECO:0000259" key="2">
    <source>
        <dbReference type="Pfam" id="PF08972"/>
    </source>
</evidence>
<protein>
    <submittedName>
        <fullName evidence="3">DUF1902 domain-containing protein</fullName>
    </submittedName>
</protein>
<feature type="region of interest" description="Disordered" evidence="1">
    <location>
        <begin position="76"/>
        <end position="104"/>
    </location>
</feature>
<gene>
    <name evidence="3" type="ORF">GNZ13_05055</name>
</gene>
<dbReference type="SUPFAM" id="SSF143100">
    <property type="entry name" value="TTHA1013/TTHA0281-like"/>
    <property type="match status" value="1"/>
</dbReference>
<evidence type="ECO:0000313" key="4">
    <source>
        <dbReference type="Proteomes" id="UP000655523"/>
    </source>
</evidence>
<feature type="compositionally biased region" description="Basic residues" evidence="1">
    <location>
        <begin position="80"/>
        <end position="89"/>
    </location>
</feature>
<dbReference type="AlphaFoldDB" id="A0A972NIH7"/>
<organism evidence="3 4">
    <name type="scientific">Paraburkholderia elongata</name>
    <dbReference type="NCBI Taxonomy" id="2675747"/>
    <lineage>
        <taxon>Bacteria</taxon>
        <taxon>Pseudomonadati</taxon>
        <taxon>Pseudomonadota</taxon>
        <taxon>Betaproteobacteria</taxon>
        <taxon>Burkholderiales</taxon>
        <taxon>Burkholderiaceae</taxon>
        <taxon>Paraburkholderia</taxon>
    </lineage>
</organism>
<name>A0A972NIH7_9BURK</name>
<dbReference type="EMBL" id="WOEZ01000027">
    <property type="protein sequence ID" value="NPT53991.1"/>
    <property type="molecule type" value="Genomic_DNA"/>
</dbReference>
<proteinExistence type="predicted"/>
<dbReference type="Proteomes" id="UP000655523">
    <property type="component" value="Unassembled WGS sequence"/>
</dbReference>
<dbReference type="InterPro" id="IPR035069">
    <property type="entry name" value="TTHA1013/TTHA0281-like"/>
</dbReference>
<reference evidence="3 4" key="1">
    <citation type="submission" date="2019-11" db="EMBL/GenBank/DDBJ databases">
        <title>Metabolism of dissolved organic matter in forest soils.</title>
        <authorList>
            <person name="Cyle K.T."/>
            <person name="Wilhelm R.C."/>
            <person name="Martinez C.E."/>
        </authorList>
    </citation>
    <scope>NUCLEOTIDE SEQUENCE [LARGE SCALE GENOMIC DNA]</scope>
    <source>
        <strain evidence="3 4">5N</strain>
    </source>
</reference>
<dbReference type="Gene3D" id="3.30.2390.10">
    <property type="entry name" value="TTHA1013-like"/>
    <property type="match status" value="1"/>
</dbReference>
<keyword evidence="4" id="KW-1185">Reference proteome</keyword>
<sequence length="104" mass="11658">MAEVEVTAFWDTKSAVWVARSDNIPGLFTEADTLEDLISKLKVLVPKLVEANDRNCHGAVPFVLQVMDTAHALEEALPHKERRRHHVVRAPRPDGSRPVTAARR</sequence>
<accession>A0A972NIH7</accession>
<dbReference type="Pfam" id="PF08972">
    <property type="entry name" value="DUF1902"/>
    <property type="match status" value="1"/>
</dbReference>
<dbReference type="RefSeq" id="WP_172161066.1">
    <property type="nucleotide sequence ID" value="NZ_WOEZ01000027.1"/>
</dbReference>
<comment type="caution">
    <text evidence="3">The sequence shown here is derived from an EMBL/GenBank/DDBJ whole genome shotgun (WGS) entry which is preliminary data.</text>
</comment>